<sequence length="417" mass="44248">MRAAVAGGLGSLVEYFDFAIYGFVAVYIAAHFFPSDQPAVGVLATMGAFAIGYVVRPLGGWYFGRMGDRHGRSRALVVTVVSMGVCTTAIGLLPGYDTIGIFAPVGLLVLRALQGFCAGGEVAGAASYAAESAPANRRGFFTSFTPIGTTGGYAGAAIVVVLTTTALTAEQMQTWGWRIPFLVVAPITLLCTFFRLRLEDSPEFLEMSAQQIAKSPLREVLARNPRQVVAAVLLTFATFGTSTLVLAYLPTFFIKVRGFDAQPYYLMMSVVITGALLAFPFIGALSDRFGRRRVMLVGYAGLIVLAYPMFWALDTSQSMVALGVVLFIYYVVNGITIATTYLVTVELMPRPVRYTGSALGINLGLIVISFGPTLAAEVVNTSGSLIPVALWAAGCGVIGAATLLFGVRETAGEALPR</sequence>
<feature type="transmembrane region" description="Helical" evidence="11">
    <location>
        <begin position="175"/>
        <end position="196"/>
    </location>
</feature>
<evidence type="ECO:0000313" key="14">
    <source>
        <dbReference type="Proteomes" id="UP000062255"/>
    </source>
</evidence>
<dbReference type="GO" id="GO:0015293">
    <property type="term" value="F:symporter activity"/>
    <property type="evidence" value="ECO:0007669"/>
    <property type="project" value="UniProtKB-KW"/>
</dbReference>
<comment type="function">
    <text evidence="9">May be a proton symporter involved in the uptake of osmolytes such as proline and glycine betaine.</text>
</comment>
<feature type="transmembrane region" description="Helical" evidence="11">
    <location>
        <begin position="75"/>
        <end position="96"/>
    </location>
</feature>
<accession>A0A0K0XA92</accession>
<dbReference type="Gene3D" id="1.20.1250.20">
    <property type="entry name" value="MFS general substrate transporter like domains"/>
    <property type="match status" value="2"/>
</dbReference>
<gene>
    <name evidence="13" type="ORF">AFA91_23215</name>
</gene>
<dbReference type="PROSITE" id="PS00216">
    <property type="entry name" value="SUGAR_TRANSPORT_1"/>
    <property type="match status" value="1"/>
</dbReference>
<evidence type="ECO:0000256" key="11">
    <source>
        <dbReference type="SAM" id="Phobius"/>
    </source>
</evidence>
<dbReference type="GO" id="GO:0005886">
    <property type="term" value="C:plasma membrane"/>
    <property type="evidence" value="ECO:0007669"/>
    <property type="project" value="UniProtKB-SubCell"/>
</dbReference>
<dbReference type="InterPro" id="IPR020846">
    <property type="entry name" value="MFS_dom"/>
</dbReference>
<dbReference type="SUPFAM" id="SSF103473">
    <property type="entry name" value="MFS general substrate transporter"/>
    <property type="match status" value="1"/>
</dbReference>
<dbReference type="InterPro" id="IPR051084">
    <property type="entry name" value="H+-coupled_symporters"/>
</dbReference>
<feature type="transmembrane region" description="Helical" evidence="11">
    <location>
        <begin position="264"/>
        <end position="282"/>
    </location>
</feature>
<comment type="similarity">
    <text evidence="2">Belongs to the major facilitator superfamily. Metabolite:H+ Symporter (MHS) family (TC 2.A.1.6) family.</text>
</comment>
<organism evidence="13 14">
    <name type="scientific">Mycolicibacterium goodii</name>
    <name type="common">Mycobacterium goodii</name>
    <dbReference type="NCBI Taxonomy" id="134601"/>
    <lineage>
        <taxon>Bacteria</taxon>
        <taxon>Bacillati</taxon>
        <taxon>Actinomycetota</taxon>
        <taxon>Actinomycetes</taxon>
        <taxon>Mycobacteriales</taxon>
        <taxon>Mycobacteriaceae</taxon>
        <taxon>Mycolicibacterium</taxon>
    </lineage>
</organism>
<reference evidence="13 14" key="1">
    <citation type="submission" date="2015-07" db="EMBL/GenBank/DDBJ databases">
        <title>Complete genome sequence of Mycobacterium goodii X7B, a facultative thermophilic biodesulfurizing bacterium.</title>
        <authorList>
            <person name="Yu B."/>
            <person name="Li F."/>
            <person name="Xu P."/>
        </authorList>
    </citation>
    <scope>NUCLEOTIDE SEQUENCE [LARGE SCALE GENOMIC DNA]</scope>
    <source>
        <strain evidence="13 14">X7B</strain>
    </source>
</reference>
<dbReference type="PROSITE" id="PS50850">
    <property type="entry name" value="MFS"/>
    <property type="match status" value="1"/>
</dbReference>
<evidence type="ECO:0000256" key="8">
    <source>
        <dbReference type="ARBA" id="ARBA00023136"/>
    </source>
</evidence>
<evidence type="ECO:0000256" key="6">
    <source>
        <dbReference type="ARBA" id="ARBA00022847"/>
    </source>
</evidence>
<dbReference type="PANTHER" id="PTHR43528">
    <property type="entry name" value="ALPHA-KETOGLUTARATE PERMEASE"/>
    <property type="match status" value="1"/>
</dbReference>
<evidence type="ECO:0000256" key="9">
    <source>
        <dbReference type="ARBA" id="ARBA00037295"/>
    </source>
</evidence>
<dbReference type="STRING" id="134601.AFA91_23215"/>
<keyword evidence="5 11" id="KW-0812">Transmembrane</keyword>
<dbReference type="AlphaFoldDB" id="A0A0K0XA92"/>
<evidence type="ECO:0000256" key="1">
    <source>
        <dbReference type="ARBA" id="ARBA00004651"/>
    </source>
</evidence>
<feature type="transmembrane region" description="Helical" evidence="11">
    <location>
        <begin position="388"/>
        <end position="407"/>
    </location>
</feature>
<evidence type="ECO:0000256" key="5">
    <source>
        <dbReference type="ARBA" id="ARBA00022692"/>
    </source>
</evidence>
<evidence type="ECO:0000313" key="13">
    <source>
        <dbReference type="EMBL" id="AKS34318.1"/>
    </source>
</evidence>
<dbReference type="FunFam" id="1.20.1250.20:FF:000001">
    <property type="entry name" value="Dicarboxylate MFS transporter"/>
    <property type="match status" value="1"/>
</dbReference>
<dbReference type="PROSITE" id="PS00217">
    <property type="entry name" value="SUGAR_TRANSPORT_2"/>
    <property type="match status" value="1"/>
</dbReference>
<keyword evidence="3" id="KW-0813">Transport</keyword>
<dbReference type="KEGG" id="mgo:AFA91_23215"/>
<dbReference type="InterPro" id="IPR036259">
    <property type="entry name" value="MFS_trans_sf"/>
</dbReference>
<dbReference type="EMBL" id="CP012150">
    <property type="protein sequence ID" value="AKS34318.1"/>
    <property type="molecule type" value="Genomic_DNA"/>
</dbReference>
<protein>
    <recommendedName>
        <fullName evidence="10">Putative proline/betaine transporter</fullName>
    </recommendedName>
</protein>
<proteinExistence type="inferred from homology"/>
<dbReference type="InterPro" id="IPR005829">
    <property type="entry name" value="Sugar_transporter_CS"/>
</dbReference>
<comment type="subcellular location">
    <subcellularLocation>
        <location evidence="1">Cell membrane</location>
        <topology evidence="1">Multi-pass membrane protein</topology>
    </subcellularLocation>
</comment>
<evidence type="ECO:0000256" key="4">
    <source>
        <dbReference type="ARBA" id="ARBA00022475"/>
    </source>
</evidence>
<feature type="transmembrane region" description="Helical" evidence="11">
    <location>
        <begin position="356"/>
        <end position="376"/>
    </location>
</feature>
<dbReference type="Pfam" id="PF07690">
    <property type="entry name" value="MFS_1"/>
    <property type="match status" value="1"/>
</dbReference>
<feature type="domain" description="Major facilitator superfamily (MFS) profile" evidence="12">
    <location>
        <begin position="3"/>
        <end position="411"/>
    </location>
</feature>
<feature type="transmembrane region" description="Helical" evidence="11">
    <location>
        <begin position="294"/>
        <end position="313"/>
    </location>
</feature>
<keyword evidence="8 11" id="KW-0472">Membrane</keyword>
<feature type="transmembrane region" description="Helical" evidence="11">
    <location>
        <begin position="319"/>
        <end position="344"/>
    </location>
</feature>
<feature type="transmembrane region" description="Helical" evidence="11">
    <location>
        <begin position="108"/>
        <end position="130"/>
    </location>
</feature>
<evidence type="ECO:0000256" key="2">
    <source>
        <dbReference type="ARBA" id="ARBA00008240"/>
    </source>
</evidence>
<keyword evidence="7 11" id="KW-1133">Transmembrane helix</keyword>
<evidence type="ECO:0000256" key="3">
    <source>
        <dbReference type="ARBA" id="ARBA00022448"/>
    </source>
</evidence>
<evidence type="ECO:0000256" key="7">
    <source>
        <dbReference type="ARBA" id="ARBA00022989"/>
    </source>
</evidence>
<feature type="transmembrane region" description="Helical" evidence="11">
    <location>
        <begin position="228"/>
        <end position="249"/>
    </location>
</feature>
<keyword evidence="6" id="KW-0769">Symport</keyword>
<name>A0A0K0XA92_MYCGD</name>
<dbReference type="PATRIC" id="fig|134601.6.peg.4791"/>
<feature type="transmembrane region" description="Helical" evidence="11">
    <location>
        <begin position="151"/>
        <end position="169"/>
    </location>
</feature>
<evidence type="ECO:0000256" key="10">
    <source>
        <dbReference type="ARBA" id="ARBA00039918"/>
    </source>
</evidence>
<feature type="transmembrane region" description="Helical" evidence="11">
    <location>
        <begin position="12"/>
        <end position="33"/>
    </location>
</feature>
<keyword evidence="4" id="KW-1003">Cell membrane</keyword>
<dbReference type="PANTHER" id="PTHR43528:SF1">
    <property type="entry name" value="ALPHA-KETOGLUTARATE PERMEASE"/>
    <property type="match status" value="1"/>
</dbReference>
<feature type="transmembrane region" description="Helical" evidence="11">
    <location>
        <begin position="39"/>
        <end position="63"/>
    </location>
</feature>
<dbReference type="InterPro" id="IPR011701">
    <property type="entry name" value="MFS"/>
</dbReference>
<dbReference type="Proteomes" id="UP000062255">
    <property type="component" value="Chromosome"/>
</dbReference>
<evidence type="ECO:0000259" key="12">
    <source>
        <dbReference type="PROSITE" id="PS50850"/>
    </source>
</evidence>